<organism evidence="1 2">
    <name type="scientific">Spiroplasma tabanidicola</name>
    <dbReference type="NCBI Taxonomy" id="324079"/>
    <lineage>
        <taxon>Bacteria</taxon>
        <taxon>Bacillati</taxon>
        <taxon>Mycoplasmatota</taxon>
        <taxon>Mollicutes</taxon>
        <taxon>Entomoplasmatales</taxon>
        <taxon>Spiroplasmataceae</taxon>
        <taxon>Spiroplasma</taxon>
    </lineage>
</organism>
<gene>
    <name evidence="1" type="ORF">STABA_v1c03040</name>
</gene>
<evidence type="ECO:0000313" key="2">
    <source>
        <dbReference type="Proteomes" id="UP000424468"/>
    </source>
</evidence>
<dbReference type="RefSeq" id="WP_156005866.1">
    <property type="nucleotide sequence ID" value="NZ_CP046276.1"/>
</dbReference>
<evidence type="ECO:0000313" key="1">
    <source>
        <dbReference type="EMBL" id="QGS51669.1"/>
    </source>
</evidence>
<dbReference type="Proteomes" id="UP000424468">
    <property type="component" value="Chromosome"/>
</dbReference>
<proteinExistence type="predicted"/>
<sequence>MDGSYLDLITKGKKVKILGEFAYNWYNRDMIAYNFSLSENSEVVVKTIKEVIKVISKYKVDFTILQTDRKIANASYAVKDLINLCPNLVLSMSEAGFKHNAPTEALNGWYKDCFFAEYGNEFKSIIEFKLFFDEFIIKRNNLQNYLYNKKKTKYHKIFWSL</sequence>
<accession>A0A6I6C8A8</accession>
<dbReference type="KEGG" id="stab:STABA_v1c03040"/>
<dbReference type="OrthoDB" id="391330at2"/>
<dbReference type="EMBL" id="CP046276">
    <property type="protein sequence ID" value="QGS51669.1"/>
    <property type="molecule type" value="Genomic_DNA"/>
</dbReference>
<protein>
    <submittedName>
        <fullName evidence="1">Uncharacterized protein</fullName>
    </submittedName>
</protein>
<reference evidence="1 2" key="1">
    <citation type="submission" date="2019-11" db="EMBL/GenBank/DDBJ databases">
        <title>Complete genome sequence of Spiroplasma tabanidicola TAUS-1 (DSM 22603).</title>
        <authorList>
            <person name="Huang C.-T."/>
            <person name="Lin Y.-C."/>
            <person name="Kuo C.-H."/>
        </authorList>
    </citation>
    <scope>NUCLEOTIDE SEQUENCE [LARGE SCALE GENOMIC DNA]</scope>
    <source>
        <strain evidence="1 2">TAUS-1</strain>
    </source>
</reference>
<name>A0A6I6C8A8_9MOLU</name>
<keyword evidence="2" id="KW-1185">Reference proteome</keyword>
<dbReference type="AlphaFoldDB" id="A0A6I6C8A8"/>